<accession>A0A9X1ZPS1</accession>
<sequence length="129" mass="15575">MPKIIEEGILYISPEFRAVIHKCACGCGEKVHTPLSPTNWKMIYDGKQITLNPSIGNWSFDCRSHYWIINSEIIWDESWSNRQVFEKRKRARQETIEYFKSYEDHNNSDSKITKKERNWLWRKILNFFK</sequence>
<dbReference type="EMBL" id="JAKHSK010000002">
    <property type="protein sequence ID" value="MCL6217045.1"/>
    <property type="molecule type" value="Genomic_DNA"/>
</dbReference>
<dbReference type="AlphaFoldDB" id="A0A9X1ZPS1"/>
<evidence type="ECO:0000313" key="1">
    <source>
        <dbReference type="EMBL" id="MCL6217045.1"/>
    </source>
</evidence>
<evidence type="ECO:0000313" key="2">
    <source>
        <dbReference type="Proteomes" id="UP001139521"/>
    </source>
</evidence>
<reference evidence="1" key="1">
    <citation type="submission" date="2022-01" db="EMBL/GenBank/DDBJ databases">
        <title>Genome sequencing of Zunongwangia sp. M21534 genome.</title>
        <authorList>
            <person name="Chen Y."/>
            <person name="Dong C."/>
            <person name="Shao Z."/>
        </authorList>
    </citation>
    <scope>NUCLEOTIDE SEQUENCE</scope>
    <source>
        <strain evidence="1">MCCC M21534</strain>
    </source>
</reference>
<gene>
    <name evidence="1" type="ORF">L1967_01960</name>
</gene>
<dbReference type="Pfam" id="PF20137">
    <property type="entry name" value="BubE"/>
    <property type="match status" value="1"/>
</dbReference>
<dbReference type="Proteomes" id="UP001139521">
    <property type="component" value="Unassembled WGS sequence"/>
</dbReference>
<keyword evidence="2" id="KW-1185">Reference proteome</keyword>
<organism evidence="1 2">
    <name type="scientific">Zunongwangia pacifica</name>
    <dbReference type="NCBI Taxonomy" id="2911062"/>
    <lineage>
        <taxon>Bacteria</taxon>
        <taxon>Pseudomonadati</taxon>
        <taxon>Bacteroidota</taxon>
        <taxon>Flavobacteriia</taxon>
        <taxon>Flavobacteriales</taxon>
        <taxon>Flavobacteriaceae</taxon>
        <taxon>Zunongwangia</taxon>
    </lineage>
</organism>
<name>A0A9X1ZPS1_9FLAO</name>
<comment type="caution">
    <text evidence="1">The sequence shown here is derived from an EMBL/GenBank/DDBJ whole genome shotgun (WGS) entry which is preliminary data.</text>
</comment>
<proteinExistence type="predicted"/>
<protein>
    <submittedName>
        <fullName evidence="1">Uncharacterized protein</fullName>
    </submittedName>
</protein>
<dbReference type="InterPro" id="IPR045384">
    <property type="entry name" value="DUF6527"/>
</dbReference>